<name>A0A9N9IZH1_9GLOM</name>
<dbReference type="AlphaFoldDB" id="A0A9N9IZH1"/>
<accession>A0A9N9IZH1</accession>
<evidence type="ECO:0000313" key="2">
    <source>
        <dbReference type="Proteomes" id="UP000789508"/>
    </source>
</evidence>
<sequence>IPPYEFKHDGKHVHEAKKIHECDGTCPSDLGKHVIEENKKQNFHYCDVKCPNCAYYCTLPYDHGREHNSEHGHRLNVGDRGDFVLCHKLCENIGRHRHIDYCKDPAVCRSLVDGRKEGILDHIK</sequence>
<evidence type="ECO:0000313" key="1">
    <source>
        <dbReference type="EMBL" id="CAG8755254.1"/>
    </source>
</evidence>
<reference evidence="1" key="1">
    <citation type="submission" date="2021-06" db="EMBL/GenBank/DDBJ databases">
        <authorList>
            <person name="Kallberg Y."/>
            <person name="Tangrot J."/>
            <person name="Rosling A."/>
        </authorList>
    </citation>
    <scope>NUCLEOTIDE SEQUENCE</scope>
    <source>
        <strain evidence="1">FL130A</strain>
    </source>
</reference>
<dbReference type="Proteomes" id="UP000789508">
    <property type="component" value="Unassembled WGS sequence"/>
</dbReference>
<proteinExistence type="predicted"/>
<protein>
    <submittedName>
        <fullName evidence="1">13105_t:CDS:1</fullName>
    </submittedName>
</protein>
<keyword evidence="2" id="KW-1185">Reference proteome</keyword>
<feature type="non-terminal residue" evidence="1">
    <location>
        <position position="1"/>
    </location>
</feature>
<gene>
    <name evidence="1" type="ORF">ALEPTO_LOCUS13452</name>
</gene>
<dbReference type="OrthoDB" id="2435381at2759"/>
<comment type="caution">
    <text evidence="1">The sequence shown here is derived from an EMBL/GenBank/DDBJ whole genome shotgun (WGS) entry which is preliminary data.</text>
</comment>
<feature type="non-terminal residue" evidence="1">
    <location>
        <position position="124"/>
    </location>
</feature>
<dbReference type="EMBL" id="CAJVPS010043114">
    <property type="protein sequence ID" value="CAG8755254.1"/>
    <property type="molecule type" value="Genomic_DNA"/>
</dbReference>
<organism evidence="1 2">
    <name type="scientific">Ambispora leptoticha</name>
    <dbReference type="NCBI Taxonomy" id="144679"/>
    <lineage>
        <taxon>Eukaryota</taxon>
        <taxon>Fungi</taxon>
        <taxon>Fungi incertae sedis</taxon>
        <taxon>Mucoromycota</taxon>
        <taxon>Glomeromycotina</taxon>
        <taxon>Glomeromycetes</taxon>
        <taxon>Archaeosporales</taxon>
        <taxon>Ambisporaceae</taxon>
        <taxon>Ambispora</taxon>
    </lineage>
</organism>